<protein>
    <submittedName>
        <fullName evidence="1">Uncharacterized protein</fullName>
    </submittedName>
</protein>
<reference evidence="1" key="1">
    <citation type="submission" date="2024-03" db="EMBL/GenBank/DDBJ databases">
        <title>Whole genome sequecning of epiphytes from Marcgravia umbellata leaves.</title>
        <authorList>
            <person name="Kumar G."/>
            <person name="Savka M.A."/>
        </authorList>
    </citation>
    <scope>NUCLEOTIDE SEQUENCE</scope>
    <source>
        <strain evidence="1">RIT_BL5</strain>
    </source>
</reference>
<evidence type="ECO:0000313" key="1">
    <source>
        <dbReference type="EMBL" id="MEJ8305924.1"/>
    </source>
</evidence>
<keyword evidence="2" id="KW-1185">Reference proteome</keyword>
<proteinExistence type="predicted"/>
<organism evidence="1 2">
    <name type="scientific">Saccharibacillus sacchari</name>
    <dbReference type="NCBI Taxonomy" id="456493"/>
    <lineage>
        <taxon>Bacteria</taxon>
        <taxon>Bacillati</taxon>
        <taxon>Bacillota</taxon>
        <taxon>Bacilli</taxon>
        <taxon>Bacillales</taxon>
        <taxon>Paenibacillaceae</taxon>
        <taxon>Saccharibacillus</taxon>
    </lineage>
</organism>
<dbReference type="Proteomes" id="UP001380953">
    <property type="component" value="Unassembled WGS sequence"/>
</dbReference>
<name>A0ACC6PG88_9BACL</name>
<evidence type="ECO:0000313" key="2">
    <source>
        <dbReference type="Proteomes" id="UP001380953"/>
    </source>
</evidence>
<accession>A0ACC6PG88</accession>
<dbReference type="EMBL" id="JBBKAR010000046">
    <property type="protein sequence ID" value="MEJ8305924.1"/>
    <property type="molecule type" value="Genomic_DNA"/>
</dbReference>
<gene>
    <name evidence="1" type="ORF">WKI47_18590</name>
</gene>
<sequence>MHLPAEHRFDPARPQDTPDLPNHAQPWADALIPFSLSGAQAEEQYRLWRGSRRFTPHFFVRGTSHRSPTPIYLPFWSFSMGTQSTYKGERGDDSTSETTNTRTDSDGNTETYTESTRVTNYHAVDGTHEQIFEALHVSASGRFDTSLLEKSAGFDLSALTPCLPEYTRGCVLAASDVSFSQGWENGRTRIGLLLKIAITRKIGGDSVRDLKIQTDYAGPRFRRVLLPFYAFEHEHRGRRFIGLVNGQNGTVAGDVPRSRIKIFATIAAIVVVTGWMLYQLIR</sequence>
<comment type="caution">
    <text evidence="1">The sequence shown here is derived from an EMBL/GenBank/DDBJ whole genome shotgun (WGS) entry which is preliminary data.</text>
</comment>